<comment type="caution">
    <text evidence="1">The sequence shown here is derived from an EMBL/GenBank/DDBJ whole genome shotgun (WGS) entry which is preliminary data.</text>
</comment>
<dbReference type="Proteomes" id="UP000219994">
    <property type="component" value="Unassembled WGS sequence"/>
</dbReference>
<name>A0A2A6FN92_9MICO</name>
<reference evidence="2" key="1">
    <citation type="submission" date="2017-03" db="EMBL/GenBank/DDBJ databases">
        <authorList>
            <person name="Lund M.B."/>
        </authorList>
    </citation>
    <scope>NUCLEOTIDE SEQUENCE [LARGE SCALE GENOMIC DNA]</scope>
</reference>
<gene>
    <name evidence="1" type="ORF">B5766_12970</name>
</gene>
<accession>A0A2A6FN92</accession>
<proteinExistence type="predicted"/>
<evidence type="ECO:0000313" key="2">
    <source>
        <dbReference type="Proteomes" id="UP000219994"/>
    </source>
</evidence>
<sequence length="82" mass="8894">MDVSIVVASIAGTVALASAMLATTQATKARKSGRTEQLEAKLDQLTADRHLLYLWNRQLVDHIYRGIGPPPPQPPPGLFTND</sequence>
<dbReference type="EMBL" id="NAEP01000069">
    <property type="protein sequence ID" value="PDQ34138.1"/>
    <property type="molecule type" value="Genomic_DNA"/>
</dbReference>
<organism evidence="1 2">
    <name type="scientific">Candidatus Lumbricidiphila eiseniae</name>
    <dbReference type="NCBI Taxonomy" id="1969409"/>
    <lineage>
        <taxon>Bacteria</taxon>
        <taxon>Bacillati</taxon>
        <taxon>Actinomycetota</taxon>
        <taxon>Actinomycetes</taxon>
        <taxon>Micrococcales</taxon>
        <taxon>Microbacteriaceae</taxon>
        <taxon>Candidatus Lumbricidiphila</taxon>
    </lineage>
</organism>
<evidence type="ECO:0000313" key="1">
    <source>
        <dbReference type="EMBL" id="PDQ34138.1"/>
    </source>
</evidence>
<protein>
    <submittedName>
        <fullName evidence="1">Uncharacterized protein</fullName>
    </submittedName>
</protein>
<dbReference type="AlphaFoldDB" id="A0A2A6FN92"/>